<feature type="transmembrane region" description="Helical" evidence="1">
    <location>
        <begin position="147"/>
        <end position="176"/>
    </location>
</feature>
<dbReference type="EMBL" id="JAPMOU010000010">
    <property type="protein sequence ID" value="MDE1462281.1"/>
    <property type="molecule type" value="Genomic_DNA"/>
</dbReference>
<reference evidence="2 3" key="1">
    <citation type="submission" date="2022-11" db="EMBL/GenBank/DDBJ databases">
        <title>Spartinivicinus poritis sp. nov., isolated from scleractinian coral Porites lutea.</title>
        <authorList>
            <person name="Zhang G."/>
            <person name="Cai L."/>
            <person name="Wei Q."/>
        </authorList>
    </citation>
    <scope>NUCLEOTIDE SEQUENCE [LARGE SCALE GENOMIC DNA]</scope>
    <source>
        <strain evidence="2 3">A2-2</strain>
    </source>
</reference>
<gene>
    <name evidence="2" type="ORF">ORQ98_09875</name>
</gene>
<dbReference type="Proteomes" id="UP001528823">
    <property type="component" value="Unassembled WGS sequence"/>
</dbReference>
<feature type="transmembrane region" description="Helical" evidence="1">
    <location>
        <begin position="182"/>
        <end position="202"/>
    </location>
</feature>
<feature type="transmembrane region" description="Helical" evidence="1">
    <location>
        <begin position="295"/>
        <end position="318"/>
    </location>
</feature>
<feature type="transmembrane region" description="Helical" evidence="1">
    <location>
        <begin position="7"/>
        <end position="27"/>
    </location>
</feature>
<feature type="transmembrane region" description="Helical" evidence="1">
    <location>
        <begin position="325"/>
        <end position="341"/>
    </location>
</feature>
<feature type="transmembrane region" description="Helical" evidence="1">
    <location>
        <begin position="83"/>
        <end position="102"/>
    </location>
</feature>
<evidence type="ECO:0000256" key="1">
    <source>
        <dbReference type="SAM" id="Phobius"/>
    </source>
</evidence>
<evidence type="ECO:0000313" key="3">
    <source>
        <dbReference type="Proteomes" id="UP001528823"/>
    </source>
</evidence>
<feature type="transmembrane region" description="Helical" evidence="1">
    <location>
        <begin position="108"/>
        <end position="126"/>
    </location>
</feature>
<name>A0ABT5U7D3_9GAMM</name>
<evidence type="ECO:0000313" key="2">
    <source>
        <dbReference type="EMBL" id="MDE1462281.1"/>
    </source>
</evidence>
<keyword evidence="1" id="KW-0472">Membrane</keyword>
<accession>A0ABT5U7D3</accession>
<proteinExistence type="predicted"/>
<keyword evidence="1" id="KW-1133">Transmembrane helix</keyword>
<keyword evidence="1" id="KW-0812">Transmembrane</keyword>
<feature type="transmembrane region" description="Helical" evidence="1">
    <location>
        <begin position="42"/>
        <end position="63"/>
    </location>
</feature>
<feature type="transmembrane region" description="Helical" evidence="1">
    <location>
        <begin position="209"/>
        <end position="228"/>
    </location>
</feature>
<sequence length="393" mass="45360">MVYLNNYSRFFIVILFINILYIFSSYLDIETGHPYYTSEKEVWSVIEIIIIILLYVTLSWFFFKIIPNFYRIKIVKRNHIRYILLSAIVINIIYILTISKNIRYLEGGVHNNILLFILYNIVNYLYGLIAIKEKYKIESNDCYHNKFIFYVWIASWVLTIDGLASALTIFCFIVVIKGKKALFFTAMISLILLVYALAVKFGNIKNINLYTFALWVIGRFLISTEQLFTAIMEPNKLGGIVENWNIIYDQANYVLNKLLNIDSNWEYKSYSEYLYYKLYGEKGGGASPGVILSGYLLGGIIFGPIIVFLSFLPAYLYIQSLEKKVGYIKCLVLVFIMKPAISDLPGVLSILSIALLYYLLVCIVGIIDFKYEVSRSRTSFITPTLSKKLVSPS</sequence>
<feature type="transmembrane region" description="Helical" evidence="1">
    <location>
        <begin position="347"/>
        <end position="367"/>
    </location>
</feature>
<keyword evidence="3" id="KW-1185">Reference proteome</keyword>
<organism evidence="2 3">
    <name type="scientific">Spartinivicinus poritis</name>
    <dbReference type="NCBI Taxonomy" id="2994640"/>
    <lineage>
        <taxon>Bacteria</taxon>
        <taxon>Pseudomonadati</taxon>
        <taxon>Pseudomonadota</taxon>
        <taxon>Gammaproteobacteria</taxon>
        <taxon>Oceanospirillales</taxon>
        <taxon>Zooshikellaceae</taxon>
        <taxon>Spartinivicinus</taxon>
    </lineage>
</organism>
<protein>
    <submittedName>
        <fullName evidence="2">Uncharacterized protein</fullName>
    </submittedName>
</protein>
<comment type="caution">
    <text evidence="2">The sequence shown here is derived from an EMBL/GenBank/DDBJ whole genome shotgun (WGS) entry which is preliminary data.</text>
</comment>